<feature type="binding site" evidence="3">
    <location>
        <position position="84"/>
    </location>
    <ligand>
        <name>Mg(2+)</name>
        <dbReference type="ChEBI" id="CHEBI:18420"/>
        <label>1</label>
    </ligand>
</feature>
<dbReference type="PANTHER" id="PTHR16222">
    <property type="entry name" value="ADP-RIBOSYLGLYCOHYDROLASE"/>
    <property type="match status" value="1"/>
</dbReference>
<dbReference type="RefSeq" id="WP_076082726.1">
    <property type="nucleotide sequence ID" value="NZ_CP019070.1"/>
</dbReference>
<reference evidence="4 5" key="1">
    <citation type="submission" date="2017-01" db="EMBL/GenBank/DDBJ databases">
        <title>Genome sequencing of Arcobacter sp. LPB0137.</title>
        <authorList>
            <person name="Lee G.-W."/>
            <person name="Yi H."/>
        </authorList>
    </citation>
    <scope>NUCLEOTIDE SEQUENCE [LARGE SCALE GENOMIC DNA]</scope>
    <source>
        <strain evidence="4 5">LPB0137</strain>
    </source>
</reference>
<dbReference type="KEGG" id="alp:LPB137_00125"/>
<dbReference type="Proteomes" id="UP000186074">
    <property type="component" value="Chromosome"/>
</dbReference>
<dbReference type="GO" id="GO:0046872">
    <property type="term" value="F:metal ion binding"/>
    <property type="evidence" value="ECO:0007669"/>
    <property type="project" value="UniProtKB-KW"/>
</dbReference>
<evidence type="ECO:0000313" key="5">
    <source>
        <dbReference type="Proteomes" id="UP000186074"/>
    </source>
</evidence>
<dbReference type="GO" id="GO:0016787">
    <property type="term" value="F:hydrolase activity"/>
    <property type="evidence" value="ECO:0007669"/>
    <property type="project" value="UniProtKB-KW"/>
</dbReference>
<evidence type="ECO:0000313" key="4">
    <source>
        <dbReference type="EMBL" id="APW64346.1"/>
    </source>
</evidence>
<dbReference type="Gene3D" id="1.10.4080.10">
    <property type="entry name" value="ADP-ribosylation/Crystallin J1"/>
    <property type="match status" value="1"/>
</dbReference>
<dbReference type="STRING" id="1850254.LPB137_00125"/>
<evidence type="ECO:0000256" key="2">
    <source>
        <dbReference type="ARBA" id="ARBA00022801"/>
    </source>
</evidence>
<gene>
    <name evidence="4" type="ORF">LPB137_00125</name>
</gene>
<proteinExistence type="inferred from homology"/>
<evidence type="ECO:0000256" key="1">
    <source>
        <dbReference type="ARBA" id="ARBA00010702"/>
    </source>
</evidence>
<accession>A0A1P8KIG8</accession>
<dbReference type="InterPro" id="IPR050792">
    <property type="entry name" value="ADP-ribosylglycohydrolase"/>
</dbReference>
<dbReference type="InterPro" id="IPR036705">
    <property type="entry name" value="Ribosyl_crysJ1_sf"/>
</dbReference>
<keyword evidence="2 4" id="KW-0378">Hydrolase</keyword>
<organism evidence="4 5">
    <name type="scientific">Poseidonibacter parvus</name>
    <dbReference type="NCBI Taxonomy" id="1850254"/>
    <lineage>
        <taxon>Bacteria</taxon>
        <taxon>Pseudomonadati</taxon>
        <taxon>Campylobacterota</taxon>
        <taxon>Epsilonproteobacteria</taxon>
        <taxon>Campylobacterales</taxon>
        <taxon>Arcobacteraceae</taxon>
        <taxon>Poseidonibacter</taxon>
    </lineage>
</organism>
<feature type="binding site" evidence="3">
    <location>
        <position position="83"/>
    </location>
    <ligand>
        <name>Mg(2+)</name>
        <dbReference type="ChEBI" id="CHEBI:18420"/>
        <label>1</label>
    </ligand>
</feature>
<dbReference type="AlphaFoldDB" id="A0A1P8KIG8"/>
<sequence>MSNKTDIKLDKNKLKGAFFGAIVGDALCLGSHYEYDAKKIYEAYGQKPIEKFMSPGEKMGGETHGIGWGQRNYHPGKSAGGTTDYGDYNILVLEHLASISNPPRAFEVAPMLPHWMNRLEHSWGSWICTMTKETYSQVKNGTPVQYLGGISNATAIRHIAAHSYYETEEEIVDVARKTMFTHKDVHALGGGEFFARVTHRVLRGEHPRSAIEDVAILMGGFFEEKTKQAISKYEEAINPESDLSKELFCDDLAITSMARLWDVGRSEPIKVGKASPTEGTMPGSIYFILKYADEKDGLKKALQANAMVGGDNASRSIAIGMVLGAYFGVDAIPQQWKETLEQWDYCEKLLDKLPLLKD</sequence>
<protein>
    <submittedName>
        <fullName evidence="4">ADP-ribosylglycohydrolase</fullName>
    </submittedName>
</protein>
<comment type="similarity">
    <text evidence="1">Belongs to the ADP-ribosylglycohydrolase family.</text>
</comment>
<dbReference type="InterPro" id="IPR005502">
    <property type="entry name" value="Ribosyl_crysJ1"/>
</dbReference>
<comment type="cofactor">
    <cofactor evidence="3">
        <name>Mg(2+)</name>
        <dbReference type="ChEBI" id="CHEBI:18420"/>
    </cofactor>
    <text evidence="3">Binds 2 magnesium ions per subunit.</text>
</comment>
<evidence type="ECO:0000256" key="3">
    <source>
        <dbReference type="PIRSR" id="PIRSR605502-1"/>
    </source>
</evidence>
<feature type="binding site" evidence="3">
    <location>
        <position position="311"/>
    </location>
    <ligand>
        <name>Mg(2+)</name>
        <dbReference type="ChEBI" id="CHEBI:18420"/>
        <label>1</label>
    </ligand>
</feature>
<name>A0A1P8KIG8_9BACT</name>
<keyword evidence="3" id="KW-0479">Metal-binding</keyword>
<keyword evidence="5" id="KW-1185">Reference proteome</keyword>
<dbReference type="Pfam" id="PF03747">
    <property type="entry name" value="ADP_ribosyl_GH"/>
    <property type="match status" value="1"/>
</dbReference>
<dbReference type="EMBL" id="CP019070">
    <property type="protein sequence ID" value="APW64346.1"/>
    <property type="molecule type" value="Genomic_DNA"/>
</dbReference>
<feature type="binding site" evidence="3">
    <location>
        <position position="314"/>
    </location>
    <ligand>
        <name>Mg(2+)</name>
        <dbReference type="ChEBI" id="CHEBI:18420"/>
        <label>1</label>
    </ligand>
</feature>
<dbReference type="SUPFAM" id="SSF101478">
    <property type="entry name" value="ADP-ribosylglycohydrolase"/>
    <property type="match status" value="1"/>
</dbReference>
<keyword evidence="3" id="KW-0460">Magnesium</keyword>
<dbReference type="OrthoDB" id="5297797at2"/>
<dbReference type="PANTHER" id="PTHR16222:SF24">
    <property type="entry name" value="ADP-RIBOSYLHYDROLASE ARH3"/>
    <property type="match status" value="1"/>
</dbReference>